<dbReference type="OrthoDB" id="5918348at2"/>
<evidence type="ECO:0000313" key="2">
    <source>
        <dbReference type="Proteomes" id="UP000182692"/>
    </source>
</evidence>
<keyword evidence="1" id="KW-0969">Cilium</keyword>
<dbReference type="Proteomes" id="UP000182692">
    <property type="component" value="Unassembled WGS sequence"/>
</dbReference>
<dbReference type="AlphaFoldDB" id="A0A1I5N2M4"/>
<protein>
    <submittedName>
        <fullName evidence="1">Flagellar rod protein FlaI</fullName>
    </submittedName>
</protein>
<dbReference type="EMBL" id="FOWR01000009">
    <property type="protein sequence ID" value="SFP16013.1"/>
    <property type="molecule type" value="Genomic_DNA"/>
</dbReference>
<accession>A0A1I5N2M4</accession>
<organism evidence="1 2">
    <name type="scientific">Enterovibrio norvegicus DSM 15893</name>
    <dbReference type="NCBI Taxonomy" id="1121869"/>
    <lineage>
        <taxon>Bacteria</taxon>
        <taxon>Pseudomonadati</taxon>
        <taxon>Pseudomonadota</taxon>
        <taxon>Gammaproteobacteria</taxon>
        <taxon>Vibrionales</taxon>
        <taxon>Vibrionaceae</taxon>
        <taxon>Enterovibrio</taxon>
    </lineage>
</organism>
<proteinExistence type="predicted"/>
<evidence type="ECO:0000313" key="1">
    <source>
        <dbReference type="EMBL" id="SFP16013.1"/>
    </source>
</evidence>
<gene>
    <name evidence="1" type="ORF">SAMN03084138_01440</name>
</gene>
<dbReference type="GeneID" id="35871871"/>
<keyword evidence="1" id="KW-0282">Flagellum</keyword>
<dbReference type="RefSeq" id="WP_017014211.1">
    <property type="nucleotide sequence ID" value="NZ_FOWR01000009.1"/>
</dbReference>
<reference evidence="1 2" key="1">
    <citation type="submission" date="2016-10" db="EMBL/GenBank/DDBJ databases">
        <authorList>
            <person name="de Groot N.N."/>
        </authorList>
    </citation>
    <scope>NUCLEOTIDE SEQUENCE [LARGE SCALE GENOMIC DNA]</scope>
    <source>
        <strain evidence="1 2">DSM 15893</strain>
    </source>
</reference>
<keyword evidence="1" id="KW-0966">Cell projection</keyword>
<sequence length="97" mass="11041">MSPLLLKLERIDRHLLAVLTADAVDADEMAQLLNERKHCLNDIAMLPEPPEKEAWSTAVGRTQQIMTLIKEHRDSAAAQASRFIKGRKSVQLYKKFE</sequence>
<dbReference type="STRING" id="1121869.SAMN03084138_01440"/>
<name>A0A1I5N2M4_9GAMM</name>